<accession>A0A645DKF3</accession>
<organism evidence="1">
    <name type="scientific">bioreactor metagenome</name>
    <dbReference type="NCBI Taxonomy" id="1076179"/>
    <lineage>
        <taxon>unclassified sequences</taxon>
        <taxon>metagenomes</taxon>
        <taxon>ecological metagenomes</taxon>
    </lineage>
</organism>
<comment type="caution">
    <text evidence="1">The sequence shown here is derived from an EMBL/GenBank/DDBJ whole genome shotgun (WGS) entry which is preliminary data.</text>
</comment>
<reference evidence="1" key="1">
    <citation type="submission" date="2019-08" db="EMBL/GenBank/DDBJ databases">
        <authorList>
            <person name="Kucharzyk K."/>
            <person name="Murdoch R.W."/>
            <person name="Higgins S."/>
            <person name="Loffler F."/>
        </authorList>
    </citation>
    <scope>NUCLEOTIDE SEQUENCE</scope>
</reference>
<sequence>MRTGIDRKVARGNLFQHSLPRKKPRVAHASRAARRPLNPRTDFVLYAADIDEPPARIIQPRKRLRELDRPLLLIQLARKNQDPCTSGNIQTRANLSPQGCFTVVGQALQLRTKPEWFQFLLGEAELFHRISPARRGYIKNNGIPLLHLSPPEAIDDTKI</sequence>
<dbReference type="AlphaFoldDB" id="A0A645DKF3"/>
<protein>
    <submittedName>
        <fullName evidence="1">Uncharacterized protein</fullName>
    </submittedName>
</protein>
<evidence type="ECO:0000313" key="1">
    <source>
        <dbReference type="EMBL" id="MPM89303.1"/>
    </source>
</evidence>
<gene>
    <name evidence="1" type="ORF">SDC9_136412</name>
</gene>
<proteinExistence type="predicted"/>
<name>A0A645DKF3_9ZZZZ</name>
<dbReference type="EMBL" id="VSSQ01036751">
    <property type="protein sequence ID" value="MPM89303.1"/>
    <property type="molecule type" value="Genomic_DNA"/>
</dbReference>